<proteinExistence type="inferred from homology"/>
<name>A0ABM3TCZ6_BALAC</name>
<dbReference type="GeneID" id="130707678"/>
<evidence type="ECO:0000256" key="2">
    <source>
        <dbReference type="ARBA" id="ARBA00009816"/>
    </source>
</evidence>
<feature type="signal peptide" evidence="8">
    <location>
        <begin position="1"/>
        <end position="18"/>
    </location>
</feature>
<sequence>MVTRVAFCFWLLSNVLLSMPVPQYGGLALLITGAFALFSVFAFASISSVSLCQLRLGSSELTTHYGAAFWITLATGEDRGNRPPGVWGGRRDLYQRALSGLHNEFTYII</sequence>
<dbReference type="InterPro" id="IPR018469">
    <property type="entry name" value="Dual_oxidase_maturation_fac"/>
</dbReference>
<gene>
    <name evidence="10" type="primary">LOC130707678</name>
</gene>
<dbReference type="RefSeq" id="XP_057399971.1">
    <property type="nucleotide sequence ID" value="XM_057543988.1"/>
</dbReference>
<dbReference type="PANTHER" id="PTHR31158:SF2">
    <property type="entry name" value="DUAL OXIDASE MATURATION FACTOR 2"/>
    <property type="match status" value="1"/>
</dbReference>
<comment type="similarity">
    <text evidence="2">Belongs to the DUOXA family.</text>
</comment>
<protein>
    <submittedName>
        <fullName evidence="10">Dual oxidase maturation factor 2-like</fullName>
    </submittedName>
</protein>
<keyword evidence="9" id="KW-1185">Reference proteome</keyword>
<keyword evidence="3 7" id="KW-0812">Transmembrane</keyword>
<keyword evidence="6" id="KW-0325">Glycoprotein</keyword>
<comment type="subcellular location">
    <subcellularLocation>
        <location evidence="1">Membrane</location>
        <topology evidence="1">Multi-pass membrane protein</topology>
    </subcellularLocation>
</comment>
<evidence type="ECO:0000256" key="4">
    <source>
        <dbReference type="ARBA" id="ARBA00022989"/>
    </source>
</evidence>
<reference evidence="10" key="1">
    <citation type="submission" date="2025-08" db="UniProtKB">
        <authorList>
            <consortium name="RefSeq"/>
        </authorList>
    </citation>
    <scope>IDENTIFICATION</scope>
</reference>
<keyword evidence="4 7" id="KW-1133">Transmembrane helix</keyword>
<keyword evidence="5 7" id="KW-0472">Membrane</keyword>
<keyword evidence="8" id="KW-0732">Signal</keyword>
<evidence type="ECO:0000256" key="8">
    <source>
        <dbReference type="SAM" id="SignalP"/>
    </source>
</evidence>
<organism evidence="9 10">
    <name type="scientific">Balaenoptera acutorostrata</name>
    <name type="common">Common minke whale</name>
    <name type="synonym">Balaena rostrata</name>
    <dbReference type="NCBI Taxonomy" id="9767"/>
    <lineage>
        <taxon>Eukaryota</taxon>
        <taxon>Metazoa</taxon>
        <taxon>Chordata</taxon>
        <taxon>Craniata</taxon>
        <taxon>Vertebrata</taxon>
        <taxon>Euteleostomi</taxon>
        <taxon>Mammalia</taxon>
        <taxon>Eutheria</taxon>
        <taxon>Laurasiatheria</taxon>
        <taxon>Artiodactyla</taxon>
        <taxon>Whippomorpha</taxon>
        <taxon>Cetacea</taxon>
        <taxon>Mysticeti</taxon>
        <taxon>Balaenopteridae</taxon>
        <taxon>Balaenoptera</taxon>
    </lineage>
</organism>
<dbReference type="PANTHER" id="PTHR31158">
    <property type="entry name" value="DUAL OXIDASE 2"/>
    <property type="match status" value="1"/>
</dbReference>
<evidence type="ECO:0000256" key="1">
    <source>
        <dbReference type="ARBA" id="ARBA00004141"/>
    </source>
</evidence>
<accession>A0ABM3TCZ6</accession>
<feature type="transmembrane region" description="Helical" evidence="7">
    <location>
        <begin position="28"/>
        <end position="52"/>
    </location>
</feature>
<evidence type="ECO:0000256" key="7">
    <source>
        <dbReference type="SAM" id="Phobius"/>
    </source>
</evidence>
<evidence type="ECO:0000313" key="9">
    <source>
        <dbReference type="Proteomes" id="UP001652580"/>
    </source>
</evidence>
<evidence type="ECO:0000313" key="10">
    <source>
        <dbReference type="RefSeq" id="XP_057399971.1"/>
    </source>
</evidence>
<evidence type="ECO:0000256" key="5">
    <source>
        <dbReference type="ARBA" id="ARBA00023136"/>
    </source>
</evidence>
<dbReference type="Proteomes" id="UP001652580">
    <property type="component" value="Chromosome 3"/>
</dbReference>
<dbReference type="Pfam" id="PF10204">
    <property type="entry name" value="DuoxA"/>
    <property type="match status" value="1"/>
</dbReference>
<evidence type="ECO:0000256" key="6">
    <source>
        <dbReference type="ARBA" id="ARBA00023180"/>
    </source>
</evidence>
<evidence type="ECO:0000256" key="3">
    <source>
        <dbReference type="ARBA" id="ARBA00022692"/>
    </source>
</evidence>
<feature type="chain" id="PRO_5045703718" evidence="8">
    <location>
        <begin position="19"/>
        <end position="109"/>
    </location>
</feature>